<reference evidence="1 2" key="1">
    <citation type="submission" date="2015-01" db="EMBL/GenBank/DDBJ databases">
        <title>Evolution of Trichinella species and genotypes.</title>
        <authorList>
            <person name="Korhonen P.K."/>
            <person name="Edoardo P."/>
            <person name="Giuseppe L.R."/>
            <person name="Gasser R.B."/>
        </authorList>
    </citation>
    <scope>NUCLEOTIDE SEQUENCE [LARGE SCALE GENOMIC DNA]</scope>
    <source>
        <strain evidence="1">ISS37</strain>
    </source>
</reference>
<protein>
    <submittedName>
        <fullName evidence="1">Uncharacterized protein</fullName>
    </submittedName>
</protein>
<dbReference type="Proteomes" id="UP000054630">
    <property type="component" value="Unassembled WGS sequence"/>
</dbReference>
<dbReference type="AlphaFoldDB" id="A0A0V0SDS9"/>
<proteinExistence type="predicted"/>
<gene>
    <name evidence="1" type="ORF">T07_8071</name>
</gene>
<sequence>MLFGNTGGNVAEIIVFFSDPLNPPPFFSFFFFPIHLIVENLRRPHAGCTPLFMLLYNVCQSAYNGQATGSLLAFTIDHSLSGRRGRSDRWSPLLHCFHHFPALFALSCFCSTVVVD</sequence>
<evidence type="ECO:0000313" key="1">
    <source>
        <dbReference type="EMBL" id="KRX24843.1"/>
    </source>
</evidence>
<evidence type="ECO:0000313" key="2">
    <source>
        <dbReference type="Proteomes" id="UP000054630"/>
    </source>
</evidence>
<comment type="caution">
    <text evidence="1">The sequence shown here is derived from an EMBL/GenBank/DDBJ whole genome shotgun (WGS) entry which is preliminary data.</text>
</comment>
<accession>A0A0V0SDS9</accession>
<dbReference type="EMBL" id="JYDL01000015">
    <property type="protein sequence ID" value="KRX24843.1"/>
    <property type="molecule type" value="Genomic_DNA"/>
</dbReference>
<organism evidence="1 2">
    <name type="scientific">Trichinella nelsoni</name>
    <dbReference type="NCBI Taxonomy" id="6336"/>
    <lineage>
        <taxon>Eukaryota</taxon>
        <taxon>Metazoa</taxon>
        <taxon>Ecdysozoa</taxon>
        <taxon>Nematoda</taxon>
        <taxon>Enoplea</taxon>
        <taxon>Dorylaimia</taxon>
        <taxon>Trichinellida</taxon>
        <taxon>Trichinellidae</taxon>
        <taxon>Trichinella</taxon>
    </lineage>
</organism>
<keyword evidence="2" id="KW-1185">Reference proteome</keyword>
<name>A0A0V0SDS9_9BILA</name>